<evidence type="ECO:0000313" key="3">
    <source>
        <dbReference type="Proteomes" id="UP000309128"/>
    </source>
</evidence>
<dbReference type="Pfam" id="PF01636">
    <property type="entry name" value="APH"/>
    <property type="match status" value="1"/>
</dbReference>
<accession>A0A5S4F9M1</accession>
<gene>
    <name evidence="2" type="ORF">ETD86_29935</name>
</gene>
<keyword evidence="2" id="KW-0808">Transferase</keyword>
<protein>
    <submittedName>
        <fullName evidence="2">Aminoglycoside phosphotransferase family protein</fullName>
    </submittedName>
</protein>
<comment type="caution">
    <text evidence="2">The sequence shown here is derived from an EMBL/GenBank/DDBJ whole genome shotgun (WGS) entry which is preliminary data.</text>
</comment>
<evidence type="ECO:0000313" key="2">
    <source>
        <dbReference type="EMBL" id="TMR13788.1"/>
    </source>
</evidence>
<evidence type="ECO:0000259" key="1">
    <source>
        <dbReference type="Pfam" id="PF01636"/>
    </source>
</evidence>
<dbReference type="Proteomes" id="UP000309128">
    <property type="component" value="Unassembled WGS sequence"/>
</dbReference>
<dbReference type="InterPro" id="IPR011009">
    <property type="entry name" value="Kinase-like_dom_sf"/>
</dbReference>
<name>A0A5S4F9M1_9ACTN</name>
<feature type="domain" description="Aminoglycoside phosphotransferase" evidence="1">
    <location>
        <begin position="109"/>
        <end position="166"/>
    </location>
</feature>
<sequence length="245" mass="27130">MTDVSDGAVALTGGRMASAVLRRNDTVLRPASDSSEFMAALLKTFEQQNFTGAPKYLGQVDDKDMFTYIPGDVPAKFRPWSDDQVGAAARLLRQMHDATRGSDLAGRFDVVCHHDPGPNNAVFQNDMPVAFIDFELAAPGGRLEDVAYMAWTWSISSKQTMALVDQAAQVRLIADTYGLHEAERHALTDCVLERQSRNVRFWAELAAHPETAPAAPEVLADRIAWSKREHHFVYTHREVFDGALA</sequence>
<dbReference type="AlphaFoldDB" id="A0A5S4F9M1"/>
<dbReference type="OrthoDB" id="236897at2"/>
<dbReference type="SUPFAM" id="SSF56112">
    <property type="entry name" value="Protein kinase-like (PK-like)"/>
    <property type="match status" value="1"/>
</dbReference>
<organism evidence="2 3">
    <name type="scientific">Nonomuraea turkmeniaca</name>
    <dbReference type="NCBI Taxonomy" id="103838"/>
    <lineage>
        <taxon>Bacteria</taxon>
        <taxon>Bacillati</taxon>
        <taxon>Actinomycetota</taxon>
        <taxon>Actinomycetes</taxon>
        <taxon>Streptosporangiales</taxon>
        <taxon>Streptosporangiaceae</taxon>
        <taxon>Nonomuraea</taxon>
    </lineage>
</organism>
<keyword evidence="3" id="KW-1185">Reference proteome</keyword>
<reference evidence="2 3" key="1">
    <citation type="submission" date="2019-05" db="EMBL/GenBank/DDBJ databases">
        <title>Draft genome sequence of Nonomuraea turkmeniaca DSM 43926.</title>
        <authorList>
            <person name="Saricaoglu S."/>
            <person name="Isik K."/>
        </authorList>
    </citation>
    <scope>NUCLEOTIDE SEQUENCE [LARGE SCALE GENOMIC DNA]</scope>
    <source>
        <strain evidence="2 3">DSM 43926</strain>
    </source>
</reference>
<dbReference type="EMBL" id="VCKY01000117">
    <property type="protein sequence ID" value="TMR13788.1"/>
    <property type="molecule type" value="Genomic_DNA"/>
</dbReference>
<dbReference type="GO" id="GO:0016740">
    <property type="term" value="F:transferase activity"/>
    <property type="evidence" value="ECO:0007669"/>
    <property type="project" value="UniProtKB-KW"/>
</dbReference>
<dbReference type="Gene3D" id="3.90.1200.10">
    <property type="match status" value="1"/>
</dbReference>
<dbReference type="InterPro" id="IPR002575">
    <property type="entry name" value="Aminoglycoside_PTrfase"/>
</dbReference>
<proteinExistence type="predicted"/>